<dbReference type="Gene3D" id="3.40.50.150">
    <property type="entry name" value="Vaccinia Virus protein VP39"/>
    <property type="match status" value="1"/>
</dbReference>
<feature type="binding site" evidence="5">
    <location>
        <position position="85"/>
    </location>
    <ligand>
        <name>S-adenosyl-L-methionine</name>
        <dbReference type="ChEBI" id="CHEBI:59789"/>
    </ligand>
</feature>
<comment type="pathway">
    <text evidence="5">Cofactor biosynthesis; ubiquinone biosynthesis.</text>
</comment>
<keyword evidence="5" id="KW-0460">Magnesium</keyword>
<dbReference type="UniPathway" id="UPA00232"/>
<evidence type="ECO:0000256" key="4">
    <source>
        <dbReference type="ARBA" id="ARBA00022691"/>
    </source>
</evidence>
<comment type="subunit">
    <text evidence="5">Component of a multi-subunit COQ enzyme complex.</text>
</comment>
<dbReference type="InterPro" id="IPR029063">
    <property type="entry name" value="SAM-dependent_MTases_sf"/>
</dbReference>
<accession>B6AHA7</accession>
<keyword evidence="5" id="KW-0479">Metal-binding</keyword>
<evidence type="ECO:0000256" key="3">
    <source>
        <dbReference type="ARBA" id="ARBA00022688"/>
    </source>
</evidence>
<sequence length="318" mass="37113">MFIQKILYNFNFNYKNINSKSLHSKLYIYNSYKKYTTGYILKNKNVKYLHSTVDEKEINHFNKFSSEWWNPNGIYKGLHWLNNSRVEFIKEVVTDKYNSLRGPLYNLRIMDIGCGGGLLSEKLAKLGGDILGIDLSYPAIKIALKHGQDYYNNNLNITELQNINNLKEYLKSAIIPNRISYYVGDIEEISSIAPNSFDIVIASEIIEHVREPKQFVKFIGQVLRNNGIAIFTTINRTLLSYFLTITIMEDILQIIPKKTHTWEKYIKPNELDRYAFYADMIKIKSSGYIFIPGVNCFVASKYMDFCNYFCAYKKTKDQ</sequence>
<dbReference type="GeneID" id="6997164"/>
<comment type="catalytic activity">
    <reaction evidence="5">
        <text>a 3-demethylubiquinone + S-adenosyl-L-methionine = a ubiquinone + S-adenosyl-L-homocysteine</text>
        <dbReference type="Rhea" id="RHEA:81215"/>
        <dbReference type="Rhea" id="RHEA-COMP:9565"/>
        <dbReference type="Rhea" id="RHEA-COMP:19654"/>
        <dbReference type="ChEBI" id="CHEBI:16389"/>
        <dbReference type="ChEBI" id="CHEBI:57856"/>
        <dbReference type="ChEBI" id="CHEBI:59789"/>
        <dbReference type="ChEBI" id="CHEBI:231825"/>
    </reaction>
</comment>
<dbReference type="SUPFAM" id="SSF53335">
    <property type="entry name" value="S-adenosyl-L-methionine-dependent methyltransferases"/>
    <property type="match status" value="1"/>
</dbReference>
<dbReference type="CDD" id="cd02440">
    <property type="entry name" value="AdoMet_MTases"/>
    <property type="match status" value="1"/>
</dbReference>
<feature type="binding site" evidence="5">
    <location>
        <position position="207"/>
    </location>
    <ligand>
        <name>Mg(2+)</name>
        <dbReference type="ChEBI" id="CHEBI:18420"/>
    </ligand>
</feature>
<dbReference type="PANTHER" id="PTHR43464:SF19">
    <property type="entry name" value="UBIQUINONE BIOSYNTHESIS O-METHYLTRANSFERASE, MITOCHONDRIAL"/>
    <property type="match status" value="1"/>
</dbReference>
<feature type="domain" description="Methyltransferase type 11" evidence="6">
    <location>
        <begin position="111"/>
        <end position="231"/>
    </location>
</feature>
<comment type="cofactor">
    <cofactor evidence="5">
        <name>Mg(2+)</name>
        <dbReference type="ChEBI" id="CHEBI:18420"/>
    </cofactor>
</comment>
<dbReference type="EC" id="2.1.1.-" evidence="5"/>
<evidence type="ECO:0000313" key="7">
    <source>
        <dbReference type="EMBL" id="EEA07602.1"/>
    </source>
</evidence>
<comment type="subcellular location">
    <subcellularLocation>
        <location evidence="5">Mitochondrion inner membrane</location>
        <topology evidence="5">Peripheral membrane protein</topology>
        <orientation evidence="5">Matrix side</orientation>
    </subcellularLocation>
</comment>
<dbReference type="GO" id="GO:0061542">
    <property type="term" value="F:3-demethylubiquinol 3-O-methyltransferase activity"/>
    <property type="evidence" value="ECO:0007669"/>
    <property type="project" value="UniProtKB-UniRule"/>
</dbReference>
<keyword evidence="4 5" id="KW-0949">S-adenosyl-L-methionine</keyword>
<protein>
    <recommendedName>
        <fullName evidence="5">Ubiquinone biosynthesis O-methyltransferase, mitochondrial</fullName>
    </recommendedName>
    <alternativeName>
        <fullName evidence="5">3-demethylubiquinol 3-O-methyltransferase</fullName>
        <ecNumber evidence="5">2.1.1.64</ecNumber>
    </alternativeName>
    <alternativeName>
        <fullName evidence="5">3-demethylubiquinone 3-O-methyltransferase</fullName>
        <ecNumber evidence="5">2.1.1.-</ecNumber>
    </alternativeName>
    <alternativeName>
        <fullName evidence="5">Polyprenyldihydroxybenzoate methyltransferase</fullName>
        <ecNumber evidence="5">2.1.1.114</ecNumber>
    </alternativeName>
</protein>
<dbReference type="OMA" id="LASRWWD"/>
<dbReference type="EC" id="2.1.1.114" evidence="5"/>
<dbReference type="OrthoDB" id="3265906at2759"/>
<evidence type="ECO:0000256" key="2">
    <source>
        <dbReference type="ARBA" id="ARBA00022679"/>
    </source>
</evidence>
<keyword evidence="3 5" id="KW-0831">Ubiquinone biosynthesis</keyword>
<dbReference type="EMBL" id="DS989734">
    <property type="protein sequence ID" value="EEA07602.1"/>
    <property type="molecule type" value="Genomic_DNA"/>
</dbReference>
<comment type="catalytic activity">
    <reaction evidence="5">
        <text>a 3,4-dihydroxy-5-(all-trans-polyprenyl)benzoate + S-adenosyl-L-methionine = a 4-hydroxy-3-methoxy-5-(all-trans-polyprenyl)benzoate + S-adenosyl-L-homocysteine + H(+)</text>
        <dbReference type="Rhea" id="RHEA:44452"/>
        <dbReference type="Rhea" id="RHEA-COMP:10930"/>
        <dbReference type="Rhea" id="RHEA-COMP:10931"/>
        <dbReference type="ChEBI" id="CHEBI:15378"/>
        <dbReference type="ChEBI" id="CHEBI:57856"/>
        <dbReference type="ChEBI" id="CHEBI:59789"/>
        <dbReference type="ChEBI" id="CHEBI:64694"/>
        <dbReference type="ChEBI" id="CHEBI:84443"/>
        <dbReference type="EC" id="2.1.1.114"/>
    </reaction>
</comment>
<evidence type="ECO:0000313" key="8">
    <source>
        <dbReference type="Proteomes" id="UP000001460"/>
    </source>
</evidence>
<dbReference type="GO" id="GO:0010420">
    <property type="term" value="F:polyprenyldihydroxybenzoate methyltransferase activity"/>
    <property type="evidence" value="ECO:0007669"/>
    <property type="project" value="UniProtKB-UniRule"/>
</dbReference>
<dbReference type="NCBIfam" id="TIGR01983">
    <property type="entry name" value="UbiG"/>
    <property type="match status" value="1"/>
</dbReference>
<dbReference type="eggNOG" id="KOG1270">
    <property type="taxonomic scope" value="Eukaryota"/>
</dbReference>
<feature type="binding site" evidence="5">
    <location>
        <position position="134"/>
    </location>
    <ligand>
        <name>S-adenosyl-L-methionine</name>
        <dbReference type="ChEBI" id="CHEBI:59789"/>
    </ligand>
</feature>
<dbReference type="GO" id="GO:0031314">
    <property type="term" value="C:extrinsic component of mitochondrial inner membrane"/>
    <property type="evidence" value="ECO:0007669"/>
    <property type="project" value="UniProtKB-UniRule"/>
</dbReference>
<feature type="binding site" evidence="5">
    <location>
        <position position="208"/>
    </location>
    <ligand>
        <name>Mg(2+)</name>
        <dbReference type="ChEBI" id="CHEBI:18420"/>
    </ligand>
</feature>
<keyword evidence="5" id="KW-0999">Mitochondrion inner membrane</keyword>
<evidence type="ECO:0000259" key="6">
    <source>
        <dbReference type="Pfam" id="PF08241"/>
    </source>
</evidence>
<evidence type="ECO:0000256" key="1">
    <source>
        <dbReference type="ARBA" id="ARBA00022603"/>
    </source>
</evidence>
<dbReference type="Pfam" id="PF08241">
    <property type="entry name" value="Methyltransf_11"/>
    <property type="match status" value="1"/>
</dbReference>
<keyword evidence="5" id="KW-0472">Membrane</keyword>
<feature type="binding site" evidence="5">
    <location>
        <position position="113"/>
    </location>
    <ligand>
        <name>S-adenosyl-L-methionine</name>
        <dbReference type="ChEBI" id="CHEBI:59789"/>
    </ligand>
</feature>
<dbReference type="STRING" id="441375.B6AHA7"/>
<dbReference type="AlphaFoldDB" id="B6AHA7"/>
<dbReference type="PANTHER" id="PTHR43464">
    <property type="entry name" value="METHYLTRANSFERASE"/>
    <property type="match status" value="1"/>
</dbReference>
<feature type="binding site" evidence="5">
    <location>
        <position position="203"/>
    </location>
    <ligand>
        <name>S-adenosyl-L-methionine</name>
        <dbReference type="ChEBI" id="CHEBI:59789"/>
    </ligand>
</feature>
<keyword evidence="1 5" id="KW-0489">Methyltransferase</keyword>
<comment type="catalytic activity">
    <reaction evidence="5">
        <text>a 3-demethylubiquinol + S-adenosyl-L-methionine = a ubiquinol + S-adenosyl-L-homocysteine + H(+)</text>
        <dbReference type="Rhea" id="RHEA:44380"/>
        <dbReference type="Rhea" id="RHEA-COMP:9566"/>
        <dbReference type="Rhea" id="RHEA-COMP:10914"/>
        <dbReference type="ChEBI" id="CHEBI:15378"/>
        <dbReference type="ChEBI" id="CHEBI:17976"/>
        <dbReference type="ChEBI" id="CHEBI:57856"/>
        <dbReference type="ChEBI" id="CHEBI:59789"/>
        <dbReference type="ChEBI" id="CHEBI:84422"/>
        <dbReference type="EC" id="2.1.1.64"/>
    </reaction>
</comment>
<name>B6AHA7_CRYMR</name>
<dbReference type="GO" id="GO:0046872">
    <property type="term" value="F:metal ion binding"/>
    <property type="evidence" value="ECO:0007669"/>
    <property type="project" value="UniProtKB-KW"/>
</dbReference>
<dbReference type="VEuPathDB" id="CryptoDB:CMU_005250"/>
<keyword evidence="2 5" id="KW-0808">Transferase</keyword>
<dbReference type="InterPro" id="IPR010233">
    <property type="entry name" value="UbiG_MeTrfase"/>
</dbReference>
<dbReference type="EC" id="2.1.1.64" evidence="5"/>
<proteinExistence type="inferred from homology"/>
<keyword evidence="7" id="KW-0830">Ubiquinone</keyword>
<dbReference type="HAMAP" id="MF_00472">
    <property type="entry name" value="UbiG"/>
    <property type="match status" value="1"/>
</dbReference>
<keyword evidence="5" id="KW-0496">Mitochondrion</keyword>
<dbReference type="RefSeq" id="XP_002141951.1">
    <property type="nucleotide sequence ID" value="XM_002141915.1"/>
</dbReference>
<keyword evidence="8" id="KW-1185">Reference proteome</keyword>
<comment type="function">
    <text evidence="5">O-methyltransferase required for two non-consecutive steps during ubiquinone biosynthesis. Catalyzes the 2 O-methylation of 3,4-dihydroxy-5-(all-trans-polyprenyl)benzoic acid into 4-hydroxy-3-methoxy-5-(all-trans-polyprenyl)benzoic acid. Also catalyzes the last step of ubiquinone biosynthesis by mediating methylation of 3-demethylubiquinone into ubiquinone. Also able to mediate the methylation of 3-demethylubiquinol into ubiquinol.</text>
</comment>
<evidence type="ECO:0000256" key="5">
    <source>
        <dbReference type="HAMAP-Rule" id="MF_03190"/>
    </source>
</evidence>
<dbReference type="InterPro" id="IPR013216">
    <property type="entry name" value="Methyltransf_11"/>
</dbReference>
<organism evidence="7 8">
    <name type="scientific">Cryptosporidium muris (strain RN66)</name>
    <dbReference type="NCBI Taxonomy" id="441375"/>
    <lineage>
        <taxon>Eukaryota</taxon>
        <taxon>Sar</taxon>
        <taxon>Alveolata</taxon>
        <taxon>Apicomplexa</taxon>
        <taxon>Conoidasida</taxon>
        <taxon>Coccidia</taxon>
        <taxon>Eucoccidiorida</taxon>
        <taxon>Eimeriorina</taxon>
        <taxon>Cryptosporidiidae</taxon>
        <taxon>Cryptosporidium</taxon>
    </lineage>
</organism>
<dbReference type="GO" id="GO:0032259">
    <property type="term" value="P:methylation"/>
    <property type="evidence" value="ECO:0007669"/>
    <property type="project" value="UniProtKB-KW"/>
</dbReference>
<dbReference type="Proteomes" id="UP000001460">
    <property type="component" value="Unassembled WGS sequence"/>
</dbReference>
<comment type="similarity">
    <text evidence="5">Belongs to the class I-like SAM-binding methyltransferase superfamily. UbiG/COQ3 family.</text>
</comment>
<feature type="binding site" evidence="5">
    <location>
        <position position="204"/>
    </location>
    <ligand>
        <name>Mg(2+)</name>
        <dbReference type="ChEBI" id="CHEBI:18420"/>
    </ligand>
</feature>
<dbReference type="GO" id="GO:0120537">
    <property type="term" value="F:3-demethylubiquinone 3-O-methyltransferase activity"/>
    <property type="evidence" value="ECO:0007669"/>
    <property type="project" value="RHEA"/>
</dbReference>
<reference evidence="7" key="1">
    <citation type="submission" date="2008-06" db="EMBL/GenBank/DDBJ databases">
        <authorList>
            <person name="Lorenzi H."/>
            <person name="Inman J."/>
            <person name="Miller J."/>
            <person name="Schobel S."/>
            <person name="Amedeo P."/>
            <person name="Caler E.V."/>
            <person name="da Silva J."/>
        </authorList>
    </citation>
    <scope>NUCLEOTIDE SEQUENCE [LARGE SCALE GENOMIC DNA]</scope>
    <source>
        <strain evidence="7">RN66</strain>
    </source>
</reference>
<gene>
    <name evidence="7" type="ORF">CMU_005250</name>
</gene>